<dbReference type="GO" id="GO:0016020">
    <property type="term" value="C:membrane"/>
    <property type="evidence" value="ECO:0007669"/>
    <property type="project" value="InterPro"/>
</dbReference>
<dbReference type="InterPro" id="IPR036662">
    <property type="entry name" value="PTS_EIIA_man-typ_sf"/>
</dbReference>
<dbReference type="PROSITE" id="PS51096">
    <property type="entry name" value="PTS_EIIA_TYPE_4"/>
    <property type="match status" value="1"/>
</dbReference>
<keyword evidence="7" id="KW-0418">Kinase</keyword>
<evidence type="ECO:0000259" key="8">
    <source>
        <dbReference type="PROSITE" id="PS51096"/>
    </source>
</evidence>
<protein>
    <recommendedName>
        <fullName evidence="8">PTS EIIA type-4 domain-containing protein</fullName>
    </recommendedName>
</protein>
<dbReference type="RefSeq" id="WP_003128381.1">
    <property type="nucleotide sequence ID" value="NZ_JH376939.1"/>
</dbReference>
<feature type="domain" description="PTS EIIA type-4" evidence="8">
    <location>
        <begin position="1"/>
        <end position="126"/>
    </location>
</feature>
<dbReference type="PANTHER" id="PTHR33799">
    <property type="entry name" value="PTS PERMEASE-RELATED-RELATED"/>
    <property type="match status" value="1"/>
</dbReference>
<dbReference type="EMBL" id="ADLY01000010">
    <property type="protein sequence ID" value="EHG30826.1"/>
    <property type="molecule type" value="Genomic_DNA"/>
</dbReference>
<keyword evidence="10" id="KW-1185">Reference proteome</keyword>
<comment type="caution">
    <text evidence="9">The sequence shown here is derived from an EMBL/GenBank/DDBJ whole genome shotgun (WGS) entry which is preliminary data.</text>
</comment>
<evidence type="ECO:0000256" key="1">
    <source>
        <dbReference type="ARBA" id="ARBA00004496"/>
    </source>
</evidence>
<dbReference type="GO" id="GO:0016301">
    <property type="term" value="F:kinase activity"/>
    <property type="evidence" value="ECO:0007669"/>
    <property type="project" value="UniProtKB-KW"/>
</dbReference>
<proteinExistence type="predicted"/>
<evidence type="ECO:0000256" key="7">
    <source>
        <dbReference type="ARBA" id="ARBA00022777"/>
    </source>
</evidence>
<organism evidence="9 10">
    <name type="scientific">Enterococcus saccharolyticus 30_1</name>
    <dbReference type="NCBI Taxonomy" id="742813"/>
    <lineage>
        <taxon>Bacteria</taxon>
        <taxon>Bacillati</taxon>
        <taxon>Bacillota</taxon>
        <taxon>Bacilli</taxon>
        <taxon>Lactobacillales</taxon>
        <taxon>Enterococcaceae</taxon>
        <taxon>Enterococcus</taxon>
    </lineage>
</organism>
<evidence type="ECO:0000256" key="5">
    <source>
        <dbReference type="ARBA" id="ARBA00022679"/>
    </source>
</evidence>
<sequence>MIGFIITGHGAYAPGIHGAMEMITGKQEKVKVIPFLPEMTLEVFKNEIVASIDTLKKEVSEIIIFSDLLGGTPFKIAAEIVMNQGGIEIVSGTNLSMLVEGSILRLGMSSSQELVNQLLQTGKDGISRLESISEYFKNDTEDFSDGI</sequence>
<keyword evidence="6" id="KW-0598">Phosphotransferase system</keyword>
<accession>A0AA87FKA4</accession>
<evidence type="ECO:0000256" key="4">
    <source>
        <dbReference type="ARBA" id="ARBA00022597"/>
    </source>
</evidence>
<evidence type="ECO:0000313" key="10">
    <source>
        <dbReference type="Proteomes" id="UP000004393"/>
    </source>
</evidence>
<comment type="subcellular location">
    <subcellularLocation>
        <location evidence="1">Cytoplasm</location>
    </subcellularLocation>
</comment>
<dbReference type="SUPFAM" id="SSF53062">
    <property type="entry name" value="PTS system fructose IIA component-like"/>
    <property type="match status" value="1"/>
</dbReference>
<gene>
    <name evidence="9" type="ORF">HMPREF9478_00495</name>
</gene>
<keyword evidence="3" id="KW-0963">Cytoplasm</keyword>
<evidence type="ECO:0000256" key="2">
    <source>
        <dbReference type="ARBA" id="ARBA00022448"/>
    </source>
</evidence>
<name>A0AA87FKA4_9ENTE</name>
<keyword evidence="5" id="KW-0808">Transferase</keyword>
<evidence type="ECO:0000256" key="3">
    <source>
        <dbReference type="ARBA" id="ARBA00022490"/>
    </source>
</evidence>
<dbReference type="AlphaFoldDB" id="A0AA87FKA4"/>
<evidence type="ECO:0000256" key="6">
    <source>
        <dbReference type="ARBA" id="ARBA00022683"/>
    </source>
</evidence>
<dbReference type="Proteomes" id="UP000004393">
    <property type="component" value="Unassembled WGS sequence"/>
</dbReference>
<dbReference type="Pfam" id="PF03610">
    <property type="entry name" value="EIIA-man"/>
    <property type="match status" value="1"/>
</dbReference>
<dbReference type="InterPro" id="IPR033887">
    <property type="entry name" value="PTS_IIA_man"/>
</dbReference>
<keyword evidence="2" id="KW-0813">Transport</keyword>
<dbReference type="Gene3D" id="3.40.50.510">
    <property type="entry name" value="Phosphotransferase system, mannose-type IIA component"/>
    <property type="match status" value="1"/>
</dbReference>
<dbReference type="GO" id="GO:0005737">
    <property type="term" value="C:cytoplasm"/>
    <property type="evidence" value="ECO:0007669"/>
    <property type="project" value="UniProtKB-SubCell"/>
</dbReference>
<dbReference type="GO" id="GO:0009401">
    <property type="term" value="P:phosphoenolpyruvate-dependent sugar phosphotransferase system"/>
    <property type="evidence" value="ECO:0007669"/>
    <property type="project" value="UniProtKB-KW"/>
</dbReference>
<dbReference type="PANTHER" id="PTHR33799:SF1">
    <property type="entry name" value="PTS SYSTEM MANNOSE-SPECIFIC EIIAB COMPONENT-RELATED"/>
    <property type="match status" value="1"/>
</dbReference>
<reference evidence="9 10" key="1">
    <citation type="submission" date="2011-10" db="EMBL/GenBank/DDBJ databases">
        <title>The Genome Sequence of Enterococcus saccharolyticus 30_1.</title>
        <authorList>
            <consortium name="The Broad Institute Genome Sequencing Platform"/>
            <person name="Earl A."/>
            <person name="Ward D."/>
            <person name="Feldgarden M."/>
            <person name="Gevers D."/>
            <person name="Daigneault M."/>
            <person name="Strauss J."/>
            <person name="Allen-Vercoe E."/>
            <person name="Young S.K."/>
            <person name="Zeng Q."/>
            <person name="Gargeya S."/>
            <person name="Fitzgerald M."/>
            <person name="Haas B."/>
            <person name="Abouelleil A."/>
            <person name="Alvarado L."/>
            <person name="Arachchi H.M."/>
            <person name="Berlin A."/>
            <person name="Brown A."/>
            <person name="Chapman S.B."/>
            <person name="Chen Z."/>
            <person name="Dunbar C."/>
            <person name="Freedman E."/>
            <person name="Gearin G."/>
            <person name="Gellesch M."/>
            <person name="Goldberg J."/>
            <person name="Griggs A."/>
            <person name="Gujja S."/>
            <person name="Heiman D."/>
            <person name="Howarth C."/>
            <person name="Larson L."/>
            <person name="Lui A."/>
            <person name="MacDonald P.J.P."/>
            <person name="Montmayeur A."/>
            <person name="Murphy C."/>
            <person name="Neiman D."/>
            <person name="Pearson M."/>
            <person name="Priest M."/>
            <person name="Roberts A."/>
            <person name="Saif S."/>
            <person name="Shea T."/>
            <person name="Shenoy N."/>
            <person name="Sisk P."/>
            <person name="Stolte C."/>
            <person name="Sykes S."/>
            <person name="Wortman J."/>
            <person name="Nusbaum C."/>
            <person name="Birren B."/>
        </authorList>
    </citation>
    <scope>NUCLEOTIDE SEQUENCE [LARGE SCALE GENOMIC DNA]</scope>
    <source>
        <strain evidence="9 10">30_1</strain>
    </source>
</reference>
<keyword evidence="4" id="KW-0762">Sugar transport</keyword>
<evidence type="ECO:0000313" key="9">
    <source>
        <dbReference type="EMBL" id="EHG30826.1"/>
    </source>
</evidence>
<dbReference type="InterPro" id="IPR004701">
    <property type="entry name" value="PTS_EIIA_man-typ"/>
</dbReference>
<dbReference type="InterPro" id="IPR051471">
    <property type="entry name" value="Bacterial_PTS_sugar_comp"/>
</dbReference>
<dbReference type="CDD" id="cd00006">
    <property type="entry name" value="PTS_IIA_man"/>
    <property type="match status" value="1"/>
</dbReference>